<comment type="caution">
    <text evidence="2">The sequence shown here is derived from an EMBL/GenBank/DDBJ whole genome shotgun (WGS) entry which is preliminary data.</text>
</comment>
<proteinExistence type="predicted"/>
<organism evidence="2 3">
    <name type="scientific">Streptomyces kunmingensis</name>
    <dbReference type="NCBI Taxonomy" id="68225"/>
    <lineage>
        <taxon>Bacteria</taxon>
        <taxon>Bacillati</taxon>
        <taxon>Actinomycetota</taxon>
        <taxon>Actinomycetes</taxon>
        <taxon>Kitasatosporales</taxon>
        <taxon>Streptomycetaceae</taxon>
        <taxon>Streptomyces</taxon>
    </lineage>
</organism>
<evidence type="ECO:0000259" key="1">
    <source>
        <dbReference type="SMART" id="SM01012"/>
    </source>
</evidence>
<evidence type="ECO:0000313" key="2">
    <source>
        <dbReference type="EMBL" id="MEB3958661.1"/>
    </source>
</evidence>
<accession>A0ABU6C1S0</accession>
<reference evidence="2 3" key="1">
    <citation type="submission" date="2022-10" db="EMBL/GenBank/DDBJ databases">
        <authorList>
            <person name="Xie J."/>
            <person name="Shen N."/>
        </authorList>
    </citation>
    <scope>NUCLEOTIDE SEQUENCE [LARGE SCALE GENOMIC DNA]</scope>
    <source>
        <strain evidence="2 3">DSM 41681</strain>
    </source>
</reference>
<dbReference type="InterPro" id="IPR003018">
    <property type="entry name" value="GAF"/>
</dbReference>
<dbReference type="InterPro" id="IPR029016">
    <property type="entry name" value="GAF-like_dom_sf"/>
</dbReference>
<dbReference type="Gene3D" id="3.30.450.40">
    <property type="match status" value="1"/>
</dbReference>
<dbReference type="Pfam" id="PF13185">
    <property type="entry name" value="GAF_2"/>
    <property type="match status" value="1"/>
</dbReference>
<name>A0ABU6C1S0_9ACTN</name>
<keyword evidence="3" id="KW-1185">Reference proteome</keyword>
<evidence type="ECO:0000313" key="3">
    <source>
        <dbReference type="Proteomes" id="UP001352223"/>
    </source>
</evidence>
<dbReference type="EMBL" id="JAOZYB010000001">
    <property type="protein sequence ID" value="MEB3958661.1"/>
    <property type="molecule type" value="Genomic_DNA"/>
</dbReference>
<dbReference type="Proteomes" id="UP001352223">
    <property type="component" value="Unassembled WGS sequence"/>
</dbReference>
<protein>
    <submittedName>
        <fullName evidence="2">ANTAR domain-containing protein</fullName>
    </submittedName>
</protein>
<dbReference type="InterPro" id="IPR005561">
    <property type="entry name" value="ANTAR"/>
</dbReference>
<dbReference type="SUPFAM" id="SSF55781">
    <property type="entry name" value="GAF domain-like"/>
    <property type="match status" value="1"/>
</dbReference>
<dbReference type="SMART" id="SM01012">
    <property type="entry name" value="ANTAR"/>
    <property type="match status" value="1"/>
</dbReference>
<dbReference type="RefSeq" id="WP_324765647.1">
    <property type="nucleotide sequence ID" value="NZ_BAAATS010000022.1"/>
</dbReference>
<feature type="domain" description="ANTAR" evidence="1">
    <location>
        <begin position="144"/>
        <end position="219"/>
    </location>
</feature>
<sequence length="228" mass="24188">MDARDLPALLTGMRRAARTGQDLSAFSARTLAHHTQADCLTLTLISAQGALEVLWADPADHVGLPLEDLQYTLGEGPTVDAAHTHHLITVPDLHTATRWPALADAAPAARAIAALPVRLGVIVPAVLTACRTTPTPFTPDQLTTLTTVTHALIHPLLHTTIHPTDTGPGTPDLLRAEVHQAAGITAADLDIPIEQALLRLRSHAFAGGRPLREIAHDVVTGRLHLDPT</sequence>
<gene>
    <name evidence="2" type="ORF">OKJ48_00050</name>
</gene>